<accession>A0A090X0Q0</accession>
<evidence type="ECO:0000313" key="2">
    <source>
        <dbReference type="Proteomes" id="UP000029643"/>
    </source>
</evidence>
<gene>
    <name evidence="1" type="ORF">JCM19274_2395</name>
</gene>
<evidence type="ECO:0000313" key="1">
    <source>
        <dbReference type="EMBL" id="GAL81319.1"/>
    </source>
</evidence>
<dbReference type="Proteomes" id="UP000029643">
    <property type="component" value="Unassembled WGS sequence"/>
</dbReference>
<protein>
    <submittedName>
        <fullName evidence="1">Uncharacterized protein</fullName>
    </submittedName>
</protein>
<name>A0A090X0Q0_9FLAO</name>
<sequence>MHAALNNPKIKDFKMLSTDSSQSTHENDRIYMPDFAPSDGKNYSIEVLGPVTDKDENDNVRLEKISDYGKTKNGHSIILRLHYGKFKVLFGGDLNKPAEKFLLKHYTKRKSFPRYGTEASKTMIEEAKHWFNAEVMKVCHHGAADVTNEFMSAVNPACFVISSGDQEGHVHPRPDLLGRLGKYGRGDSPVLLSTELQRSTREHEDKNVISTLKKNIAKMVKNPSDKLNALIEEGINHLAKTNVDVYGAIYLKTDGDRLITAFKIEEKSKLKKWFYFEYKIDNSGELTLIS</sequence>
<dbReference type="AlphaFoldDB" id="A0A090X0Q0"/>
<proteinExistence type="predicted"/>
<dbReference type="SUPFAM" id="SSF56281">
    <property type="entry name" value="Metallo-hydrolase/oxidoreductase"/>
    <property type="match status" value="1"/>
</dbReference>
<dbReference type="InterPro" id="IPR052159">
    <property type="entry name" value="Competence_DNA_uptake"/>
</dbReference>
<organism evidence="1 2">
    <name type="scientific">Algibacter lectus</name>
    <dbReference type="NCBI Taxonomy" id="221126"/>
    <lineage>
        <taxon>Bacteria</taxon>
        <taxon>Pseudomonadati</taxon>
        <taxon>Bacteroidota</taxon>
        <taxon>Flavobacteriia</taxon>
        <taxon>Flavobacteriales</taxon>
        <taxon>Flavobacteriaceae</taxon>
        <taxon>Algibacter</taxon>
    </lineage>
</organism>
<dbReference type="PANTHER" id="PTHR30619">
    <property type="entry name" value="DNA INTERNALIZATION/COMPETENCE PROTEIN COMEC/REC2"/>
    <property type="match status" value="1"/>
</dbReference>
<dbReference type="PANTHER" id="PTHR30619:SF1">
    <property type="entry name" value="RECOMBINATION PROTEIN 2"/>
    <property type="match status" value="1"/>
</dbReference>
<reference evidence="1 2" key="1">
    <citation type="journal article" date="2014" name="Genome Announc.">
        <title>Draft Genome Sequences of Marine Flavobacterium Algibacter lectus Strains SS8 and NR4.</title>
        <authorList>
            <person name="Takatani N."/>
            <person name="Nakanishi M."/>
            <person name="Meirelles P."/>
            <person name="Mino S."/>
            <person name="Suda W."/>
            <person name="Oshima K."/>
            <person name="Hattori M."/>
            <person name="Ohkuma M."/>
            <person name="Hosokawa M."/>
            <person name="Miyashita K."/>
            <person name="Thompson F.L."/>
            <person name="Niwa A."/>
            <person name="Sawabe T."/>
            <person name="Sawabe T."/>
        </authorList>
    </citation>
    <scope>NUCLEOTIDE SEQUENCE [LARGE SCALE GENOMIC DNA]</scope>
    <source>
        <strain evidence="2">JCM19274</strain>
    </source>
</reference>
<dbReference type="EMBL" id="BBNU01000015">
    <property type="protein sequence ID" value="GAL81319.1"/>
    <property type="molecule type" value="Genomic_DNA"/>
</dbReference>
<dbReference type="Gene3D" id="3.60.15.10">
    <property type="entry name" value="Ribonuclease Z/Hydroxyacylglutathione hydrolase-like"/>
    <property type="match status" value="1"/>
</dbReference>
<dbReference type="InterPro" id="IPR036866">
    <property type="entry name" value="RibonucZ/Hydroxyglut_hydro"/>
</dbReference>
<comment type="caution">
    <text evidence="1">The sequence shown here is derived from an EMBL/GenBank/DDBJ whole genome shotgun (WGS) entry which is preliminary data.</text>
</comment>